<organism evidence="1 2">
    <name type="scientific">Salmonella paratyphi B (strain ATCC BAA-1250 / SPB7)</name>
    <dbReference type="NCBI Taxonomy" id="1016998"/>
    <lineage>
        <taxon>Bacteria</taxon>
        <taxon>Pseudomonadati</taxon>
        <taxon>Pseudomonadota</taxon>
        <taxon>Gammaproteobacteria</taxon>
        <taxon>Enterobacterales</taxon>
        <taxon>Enterobacteriaceae</taxon>
        <taxon>Salmonella</taxon>
    </lineage>
</organism>
<dbReference type="AlphaFoldDB" id="A0A6C6Z1G3"/>
<reference evidence="1 2" key="1">
    <citation type="submission" date="2007-11" db="EMBL/GenBank/DDBJ databases">
        <authorList>
            <consortium name="The Salmonella enterica serovar Paratyphi B Genome Sequencing Project"/>
            <person name="McClelland M."/>
            <person name="Sanderson E.K."/>
            <person name="Porwollik S."/>
            <person name="Spieth J."/>
            <person name="Clifton W.S."/>
            <person name="Fulton R."/>
            <person name="Cordes M."/>
            <person name="Wollam A."/>
            <person name="Shah N."/>
            <person name="Pepin K."/>
            <person name="Bhonagiri V."/>
            <person name="Nash W."/>
            <person name="Johnson M."/>
            <person name="Thiruvilangam P."/>
            <person name="Wilson R."/>
        </authorList>
    </citation>
    <scope>NUCLEOTIDE SEQUENCE [LARGE SCALE GENOMIC DNA]</scope>
    <source>
        <strain evidence="2">ATCC BAA-1250 / SPB7</strain>
    </source>
</reference>
<protein>
    <submittedName>
        <fullName evidence="1">Uncharacterized protein</fullName>
    </submittedName>
</protein>
<gene>
    <name evidence="1" type="ordered locus">SPAB_01794</name>
</gene>
<dbReference type="Proteomes" id="UP000008556">
    <property type="component" value="Chromosome"/>
</dbReference>
<proteinExistence type="predicted"/>
<dbReference type="EMBL" id="CP000886">
    <property type="protein sequence ID" value="ABX67187.1"/>
    <property type="molecule type" value="Genomic_DNA"/>
</dbReference>
<name>A0A6C6Z1G3_SALPB</name>
<evidence type="ECO:0000313" key="2">
    <source>
        <dbReference type="Proteomes" id="UP000008556"/>
    </source>
</evidence>
<dbReference type="KEGG" id="spq:SPAB_01794"/>
<evidence type="ECO:0000313" key="1">
    <source>
        <dbReference type="EMBL" id="ABX67187.1"/>
    </source>
</evidence>
<accession>A0A6C6Z1G3</accession>
<sequence>MTISCCSNLIVYFSVTETNEICSFFSSMAYLFYDIVSE</sequence>